<evidence type="ECO:0000256" key="5">
    <source>
        <dbReference type="ARBA" id="ARBA00023136"/>
    </source>
</evidence>
<keyword evidence="5 7" id="KW-0472">Membrane</keyword>
<dbReference type="PANTHER" id="PTHR30572:SF4">
    <property type="entry name" value="ABC TRANSPORTER PERMEASE YTRF"/>
    <property type="match status" value="1"/>
</dbReference>
<feature type="transmembrane region" description="Helical" evidence="7">
    <location>
        <begin position="20"/>
        <end position="42"/>
    </location>
</feature>
<dbReference type="GO" id="GO:0022857">
    <property type="term" value="F:transmembrane transporter activity"/>
    <property type="evidence" value="ECO:0007669"/>
    <property type="project" value="TreeGrafter"/>
</dbReference>
<evidence type="ECO:0000313" key="10">
    <source>
        <dbReference type="EMBL" id="HFK98353.1"/>
    </source>
</evidence>
<name>A0A832A2K9_9BACT</name>
<feature type="transmembrane region" description="Helical" evidence="7">
    <location>
        <begin position="368"/>
        <end position="387"/>
    </location>
</feature>
<evidence type="ECO:0000259" key="9">
    <source>
        <dbReference type="Pfam" id="PF12704"/>
    </source>
</evidence>
<proteinExistence type="inferred from homology"/>
<dbReference type="InterPro" id="IPR025857">
    <property type="entry name" value="MacB_PCD"/>
</dbReference>
<keyword evidence="3 7" id="KW-0812">Transmembrane</keyword>
<dbReference type="PANTHER" id="PTHR30572">
    <property type="entry name" value="MEMBRANE COMPONENT OF TRANSPORTER-RELATED"/>
    <property type="match status" value="1"/>
</dbReference>
<dbReference type="Pfam" id="PF02687">
    <property type="entry name" value="FtsX"/>
    <property type="match status" value="1"/>
</dbReference>
<accession>A0A832A2K9</accession>
<feature type="transmembrane region" description="Helical" evidence="7">
    <location>
        <begin position="325"/>
        <end position="348"/>
    </location>
</feature>
<comment type="subcellular location">
    <subcellularLocation>
        <location evidence="1">Cell membrane</location>
        <topology evidence="1">Multi-pass membrane protein</topology>
    </subcellularLocation>
</comment>
<comment type="caution">
    <text evidence="10">The sequence shown here is derived from an EMBL/GenBank/DDBJ whole genome shotgun (WGS) entry which is preliminary data.</text>
</comment>
<dbReference type="InterPro" id="IPR050250">
    <property type="entry name" value="Macrolide_Exporter_MacB"/>
</dbReference>
<feature type="transmembrane region" description="Helical" evidence="7">
    <location>
        <begin position="271"/>
        <end position="304"/>
    </location>
</feature>
<dbReference type="InterPro" id="IPR003838">
    <property type="entry name" value="ABC3_permease_C"/>
</dbReference>
<reference evidence="10" key="1">
    <citation type="journal article" date="2020" name="mSystems">
        <title>Genome- and Community-Level Interaction Insights into Carbon Utilization and Element Cycling Functions of Hydrothermarchaeota in Hydrothermal Sediment.</title>
        <authorList>
            <person name="Zhou Z."/>
            <person name="Liu Y."/>
            <person name="Xu W."/>
            <person name="Pan J."/>
            <person name="Luo Z.H."/>
            <person name="Li M."/>
        </authorList>
    </citation>
    <scope>NUCLEOTIDE SEQUENCE [LARGE SCALE GENOMIC DNA]</scope>
    <source>
        <strain evidence="10">SpSt-456</strain>
    </source>
</reference>
<gene>
    <name evidence="10" type="ORF">ENS06_13660</name>
</gene>
<evidence type="ECO:0000256" key="6">
    <source>
        <dbReference type="ARBA" id="ARBA00038076"/>
    </source>
</evidence>
<sequence length="406" mass="45021">MVPFWLRCADAWRAVRTYRLRAVFCSLSVALGVGAISIIVAATEGAYKQAYDMVDRFGPDAMLIFGESEEARATGRREKNITLEDVEALRQAFPTAYLVVPMSSRWDMIVAYRNRKHQTRLTATTADYSRSWSWPVTEGRDLTEQDVKGLRNVALIGRTIVQELFPDEDPVGKSIFVRNVAVQVVGVLEERGSTGPGHNLDDRIVMPITTAMKKILNEKDRVQAVRMRFVDATRMEHFEAEVRAFLRKRHGLQERQPDDFRIVSPREIVKFLVALTGSLVVFIGITGLLSLVVAGFVLANLFLLSVNERTPEIGIRRSVGARRRDILAQFLLEAVTLTAIGGILGFGIGVLGGPLLKNVAEFPMHFSWKAFAVGMVTATLVGVIFGMQPARKAAAVHPIEAVRKGS</sequence>
<evidence type="ECO:0000256" key="3">
    <source>
        <dbReference type="ARBA" id="ARBA00022692"/>
    </source>
</evidence>
<dbReference type="GO" id="GO:0005886">
    <property type="term" value="C:plasma membrane"/>
    <property type="evidence" value="ECO:0007669"/>
    <property type="project" value="UniProtKB-SubCell"/>
</dbReference>
<evidence type="ECO:0000256" key="4">
    <source>
        <dbReference type="ARBA" id="ARBA00022989"/>
    </source>
</evidence>
<evidence type="ECO:0000256" key="1">
    <source>
        <dbReference type="ARBA" id="ARBA00004651"/>
    </source>
</evidence>
<comment type="similarity">
    <text evidence="6">Belongs to the ABC-4 integral membrane protein family.</text>
</comment>
<feature type="domain" description="ABC3 transporter permease C-terminal" evidence="8">
    <location>
        <begin position="286"/>
        <end position="395"/>
    </location>
</feature>
<evidence type="ECO:0000256" key="2">
    <source>
        <dbReference type="ARBA" id="ARBA00022475"/>
    </source>
</evidence>
<dbReference type="AlphaFoldDB" id="A0A832A2K9"/>
<keyword evidence="2" id="KW-1003">Cell membrane</keyword>
<evidence type="ECO:0000259" key="8">
    <source>
        <dbReference type="Pfam" id="PF02687"/>
    </source>
</evidence>
<feature type="domain" description="MacB-like periplasmic core" evidence="9">
    <location>
        <begin position="27"/>
        <end position="244"/>
    </location>
</feature>
<protein>
    <submittedName>
        <fullName evidence="10">ABC transporter permease</fullName>
    </submittedName>
</protein>
<dbReference type="Pfam" id="PF12704">
    <property type="entry name" value="MacB_PCD"/>
    <property type="match status" value="1"/>
</dbReference>
<dbReference type="EMBL" id="DSTK01000039">
    <property type="protein sequence ID" value="HFK98353.1"/>
    <property type="molecule type" value="Genomic_DNA"/>
</dbReference>
<keyword evidence="4 7" id="KW-1133">Transmembrane helix</keyword>
<evidence type="ECO:0000256" key="7">
    <source>
        <dbReference type="SAM" id="Phobius"/>
    </source>
</evidence>
<organism evidence="10">
    <name type="scientific">Desulfacinum infernum</name>
    <dbReference type="NCBI Taxonomy" id="35837"/>
    <lineage>
        <taxon>Bacteria</taxon>
        <taxon>Pseudomonadati</taxon>
        <taxon>Thermodesulfobacteriota</taxon>
        <taxon>Syntrophobacteria</taxon>
        <taxon>Syntrophobacterales</taxon>
        <taxon>Syntrophobacteraceae</taxon>
        <taxon>Desulfacinum</taxon>
    </lineage>
</organism>